<sequence length="67" mass="7839">MTKVKKQTGKLMTKVKNRPESYRKRSIEAPQKRITDDKTKAEALRKFLNAPVTERSYIDMRKVGSQK</sequence>
<evidence type="ECO:0000313" key="3">
    <source>
        <dbReference type="Proteomes" id="UP001265259"/>
    </source>
</evidence>
<comment type="caution">
    <text evidence="2">The sequence shown here is derived from an EMBL/GenBank/DDBJ whole genome shotgun (WGS) entry which is preliminary data.</text>
</comment>
<feature type="compositionally biased region" description="Basic and acidic residues" evidence="1">
    <location>
        <begin position="17"/>
        <end position="33"/>
    </location>
</feature>
<gene>
    <name evidence="2" type="ORF">RM543_12835</name>
</gene>
<evidence type="ECO:0000256" key="1">
    <source>
        <dbReference type="SAM" id="MobiDB-lite"/>
    </source>
</evidence>
<feature type="region of interest" description="Disordered" evidence="1">
    <location>
        <begin position="1"/>
        <end position="33"/>
    </location>
</feature>
<keyword evidence="3" id="KW-1185">Reference proteome</keyword>
<proteinExistence type="predicted"/>
<accession>A0ABU3DIM6</accession>
<dbReference type="Proteomes" id="UP001265259">
    <property type="component" value="Unassembled WGS sequence"/>
</dbReference>
<dbReference type="RefSeq" id="WP_311692257.1">
    <property type="nucleotide sequence ID" value="NZ_JAVRHL010000003.1"/>
</dbReference>
<protein>
    <submittedName>
        <fullName evidence="2">Uncharacterized protein</fullName>
    </submittedName>
</protein>
<organism evidence="2 3">
    <name type="scientific">Tropicimonas omnivorans</name>
    <dbReference type="NCBI Taxonomy" id="3075590"/>
    <lineage>
        <taxon>Bacteria</taxon>
        <taxon>Pseudomonadati</taxon>
        <taxon>Pseudomonadota</taxon>
        <taxon>Alphaproteobacteria</taxon>
        <taxon>Rhodobacterales</taxon>
        <taxon>Roseobacteraceae</taxon>
        <taxon>Tropicimonas</taxon>
    </lineage>
</organism>
<evidence type="ECO:0000313" key="2">
    <source>
        <dbReference type="EMBL" id="MDT0683575.1"/>
    </source>
</evidence>
<name>A0ABU3DIM6_9RHOB</name>
<reference evidence="2 3" key="1">
    <citation type="submission" date="2023-09" db="EMBL/GenBank/DDBJ databases">
        <authorList>
            <person name="Rey-Velasco X."/>
        </authorList>
    </citation>
    <scope>NUCLEOTIDE SEQUENCE [LARGE SCALE GENOMIC DNA]</scope>
    <source>
        <strain evidence="2 3">F158</strain>
    </source>
</reference>
<dbReference type="EMBL" id="JAVRHL010000003">
    <property type="protein sequence ID" value="MDT0683575.1"/>
    <property type="molecule type" value="Genomic_DNA"/>
</dbReference>
<feature type="compositionally biased region" description="Basic residues" evidence="1">
    <location>
        <begin position="1"/>
        <end position="16"/>
    </location>
</feature>